<keyword evidence="1" id="KW-0175">Coiled coil</keyword>
<feature type="coiled-coil region" evidence="1">
    <location>
        <begin position="789"/>
        <end position="823"/>
    </location>
</feature>
<dbReference type="InterPro" id="IPR046496">
    <property type="entry name" value="DUF6589"/>
</dbReference>
<accession>A0A060SDF0</accession>
<dbReference type="AlphaFoldDB" id="A0A060SDF0"/>
<gene>
    <name evidence="4" type="ORF">BN946_scf184970.g98</name>
</gene>
<dbReference type="EMBL" id="CCBP010000111">
    <property type="protein sequence ID" value="CDO72246.1"/>
    <property type="molecule type" value="Genomic_DNA"/>
</dbReference>
<organism evidence="4 5">
    <name type="scientific">Pycnoporus cinnabarinus</name>
    <name type="common">Cinnabar-red polypore</name>
    <name type="synonym">Trametes cinnabarina</name>
    <dbReference type="NCBI Taxonomy" id="5643"/>
    <lineage>
        <taxon>Eukaryota</taxon>
        <taxon>Fungi</taxon>
        <taxon>Dikarya</taxon>
        <taxon>Basidiomycota</taxon>
        <taxon>Agaricomycotina</taxon>
        <taxon>Agaricomycetes</taxon>
        <taxon>Polyporales</taxon>
        <taxon>Polyporaceae</taxon>
        <taxon>Trametes</taxon>
    </lineage>
</organism>
<dbReference type="Proteomes" id="UP000029665">
    <property type="component" value="Unassembled WGS sequence"/>
</dbReference>
<evidence type="ECO:0000256" key="1">
    <source>
        <dbReference type="SAM" id="Coils"/>
    </source>
</evidence>
<name>A0A060SDF0_PYCCI</name>
<evidence type="ECO:0000259" key="3">
    <source>
        <dbReference type="Pfam" id="PF20231"/>
    </source>
</evidence>
<dbReference type="OrthoDB" id="4743193at2759"/>
<dbReference type="STRING" id="5643.A0A060SDF0"/>
<evidence type="ECO:0000313" key="4">
    <source>
        <dbReference type="EMBL" id="CDO72246.1"/>
    </source>
</evidence>
<dbReference type="HOGENOM" id="CLU_009487_0_0_1"/>
<comment type="caution">
    <text evidence="4">The sequence shown here is derived from an EMBL/GenBank/DDBJ whole genome shotgun (WGS) entry which is preliminary data.</text>
</comment>
<feature type="region of interest" description="Disordered" evidence="2">
    <location>
        <begin position="105"/>
        <end position="132"/>
    </location>
</feature>
<evidence type="ECO:0000256" key="2">
    <source>
        <dbReference type="SAM" id="MobiDB-lite"/>
    </source>
</evidence>
<evidence type="ECO:0000313" key="5">
    <source>
        <dbReference type="Proteomes" id="UP000029665"/>
    </source>
</evidence>
<dbReference type="OMA" id="IIRIDIV"/>
<proteinExistence type="predicted"/>
<feature type="domain" description="DUF6589" evidence="3">
    <location>
        <begin position="348"/>
        <end position="730"/>
    </location>
</feature>
<reference evidence="4" key="1">
    <citation type="submission" date="2014-01" db="EMBL/GenBank/DDBJ databases">
        <title>The genome of the white-rot fungus Pycnoporus cinnabarinus: a basidiomycete model with a versatile arsenal for lignocellulosic biomass breakdown.</title>
        <authorList>
            <person name="Levasseur A."/>
            <person name="Lomascolo A."/>
            <person name="Ruiz-Duenas F.J."/>
            <person name="Uzan E."/>
            <person name="Piumi F."/>
            <person name="Kues U."/>
            <person name="Ram A.F.J."/>
            <person name="Murat C."/>
            <person name="Haon M."/>
            <person name="Benoit I."/>
            <person name="Arfi Y."/>
            <person name="Chevret D."/>
            <person name="Drula E."/>
            <person name="Kwon M.J."/>
            <person name="Gouret P."/>
            <person name="Lesage-Meessen L."/>
            <person name="Lombard V."/>
            <person name="Mariette J."/>
            <person name="Noirot C."/>
            <person name="Park J."/>
            <person name="Patyshakuliyeva A."/>
            <person name="Wieneger R.A.B."/>
            <person name="Wosten H.A.B."/>
            <person name="Martin F."/>
            <person name="Coutinho P.M."/>
            <person name="de Vries R."/>
            <person name="Martinez A.T."/>
            <person name="Klopp C."/>
            <person name="Pontarotti P."/>
            <person name="Henrissat B."/>
            <person name="Record E."/>
        </authorList>
    </citation>
    <scope>NUCLEOTIDE SEQUENCE [LARGE SCALE GENOMIC DNA]</scope>
    <source>
        <strain evidence="4">BRFM137</strain>
    </source>
</reference>
<dbReference type="Pfam" id="PF20231">
    <property type="entry name" value="DUF6589"/>
    <property type="match status" value="1"/>
</dbReference>
<keyword evidence="5" id="KW-1185">Reference proteome</keyword>
<protein>
    <recommendedName>
        <fullName evidence="3">DUF6589 domain-containing protein</fullName>
    </recommendedName>
</protein>
<sequence>MNDLARPVYHDLLRNTKTILSAFYYHPDTAASTLAWAHDAMCAEYAQAVSDLADMDGQWHFVASQTDPEQIINFRLEDMAHIMEMQAPMLWTLIGCLLRGTRNSKEAEGLRRHGSTSTISESSGEMDSEDEYWEDDDDKCIESMGKERVGTASTSATRRGRRLTASRVQRIRTVVILSILVQMNNQKSNALQSIVGIFLHACNTPEKVVKLLSRMGISISLTSIHRAVRSLSEQTDQNMYALGRSLLASFAYDNFELQLSTCIPTIKKPAEGLLHLTSGVLVRLEHGVTLEDLRCSHLIWERSSLNPRARDPRPFDAHQTMEFLYTLHPDTSHPASSLSWRGRFRVRAVQNILLEHGLPGLKALLGDLKMPESVDAIPLVKTHYVPLRTMDLNQSKISDNIAAIQEMFKQAGVGDVESGGVDISEFVTLIHGDLGTYERVLSAVRRRSVEESPYNRLQSVIFIIGLFHLKMAAADAIWRILVSPDNARVDETSFMRLVGRLRPQESSRLVANAKFRQQHELINHVLTVLVLDAWRTEVKKRTQLSSLEEWAATKPSSADIEDVAVSLVQDYIEGAGLDIFELEGRPSKERDQVRENTMRTMHYLLLYEELCYSLNAGDVGRFETILPHWISIFRATGKHKYGTHTLRFLHALYFIYLIDFVNLSGKPHEFRPVDWLVELLNLYTKVIYGGEGSNYTKARIILESVLVAIYRSSHANLERNFYLAGLTHKHASKDMKQTFTVLLEYLKTVVPNEYVAGRRSAYSIPNIFVHGAGIIAAESACRTETDRVDDGLSREKEAMGEEIDEVEEDFLDVELSAEDLRVEGTI</sequence>